<dbReference type="Gene3D" id="3.50.50.60">
    <property type="entry name" value="FAD/NAD(P)-binding domain"/>
    <property type="match status" value="2"/>
</dbReference>
<comment type="cofactor">
    <cofactor evidence="9">
        <name>FAD</name>
        <dbReference type="ChEBI" id="CHEBI:57692"/>
    </cofactor>
    <text evidence="9">Binds 1 FAD per subunit.</text>
</comment>
<keyword evidence="15" id="KW-1185">Reference proteome</keyword>
<feature type="disulfide bond" description="Redox-active" evidence="10">
    <location>
        <begin position="47"/>
        <end position="52"/>
    </location>
</feature>
<dbReference type="PANTHER" id="PTHR43014">
    <property type="entry name" value="MERCURIC REDUCTASE"/>
    <property type="match status" value="1"/>
</dbReference>
<dbReference type="GO" id="GO:0050660">
    <property type="term" value="F:flavin adenine dinucleotide binding"/>
    <property type="evidence" value="ECO:0007669"/>
    <property type="project" value="TreeGrafter"/>
</dbReference>
<dbReference type="InterPro" id="IPR016156">
    <property type="entry name" value="FAD/NAD-linked_Rdtase_dimer_sf"/>
</dbReference>
<keyword evidence="4" id="KW-0521">NADP</keyword>
<evidence type="ECO:0000256" key="10">
    <source>
        <dbReference type="PIRSR" id="PIRSR000350-4"/>
    </source>
</evidence>
<dbReference type="SUPFAM" id="SSF51905">
    <property type="entry name" value="FAD/NAD(P)-binding domain"/>
    <property type="match status" value="1"/>
</dbReference>
<comment type="similarity">
    <text evidence="1 11">Belongs to the class-I pyridine nucleotide-disulfide oxidoreductase family.</text>
</comment>
<feature type="binding site" evidence="9">
    <location>
        <position position="264"/>
    </location>
    <ligand>
        <name>NAD(+)</name>
        <dbReference type="ChEBI" id="CHEBI:57540"/>
    </ligand>
</feature>
<evidence type="ECO:0000256" key="5">
    <source>
        <dbReference type="ARBA" id="ARBA00023002"/>
    </source>
</evidence>
<dbReference type="Proteomes" id="UP000195787">
    <property type="component" value="Unassembled WGS sequence"/>
</dbReference>
<feature type="binding site" evidence="9">
    <location>
        <begin position="177"/>
        <end position="184"/>
    </location>
    <ligand>
        <name>NAD(+)</name>
        <dbReference type="ChEBI" id="CHEBI:57540"/>
    </ligand>
</feature>
<dbReference type="RefSeq" id="WP_200810109.1">
    <property type="nucleotide sequence ID" value="NZ_FUHU01000045.1"/>
</dbReference>
<dbReference type="InterPro" id="IPR012999">
    <property type="entry name" value="Pyr_OxRdtase_I_AS"/>
</dbReference>
<keyword evidence="2 11" id="KW-0285">Flavoprotein</keyword>
<keyword evidence="9" id="KW-0547">Nucleotide-binding</keyword>
<keyword evidence="3 9" id="KW-0274">FAD</keyword>
<keyword evidence="7 11" id="KW-0676">Redox-active center</keyword>
<dbReference type="InterPro" id="IPR036188">
    <property type="entry name" value="FAD/NAD-bd_sf"/>
</dbReference>
<organism evidence="14 15">
    <name type="scientific">Agrococcus casei LMG 22410</name>
    <dbReference type="NCBI Taxonomy" id="1255656"/>
    <lineage>
        <taxon>Bacteria</taxon>
        <taxon>Bacillati</taxon>
        <taxon>Actinomycetota</taxon>
        <taxon>Actinomycetes</taxon>
        <taxon>Micrococcales</taxon>
        <taxon>Microbacteriaceae</taxon>
        <taxon>Agrococcus</taxon>
    </lineage>
</organism>
<feature type="binding site" evidence="9">
    <location>
        <position position="305"/>
    </location>
    <ligand>
        <name>NAD(+)</name>
        <dbReference type="ChEBI" id="CHEBI:57540"/>
    </ligand>
</feature>
<dbReference type="PANTHER" id="PTHR43014:SF4">
    <property type="entry name" value="PYRIDINE NUCLEOTIDE-DISULFIDE OXIDOREDUCTASE RCLA-RELATED"/>
    <property type="match status" value="1"/>
</dbReference>
<feature type="active site" description="Proton acceptor" evidence="8">
    <location>
        <position position="443"/>
    </location>
</feature>
<dbReference type="InterPro" id="IPR023753">
    <property type="entry name" value="FAD/NAD-binding_dom"/>
</dbReference>
<gene>
    <name evidence="14" type="ORF">CZ674_12485</name>
</gene>
<evidence type="ECO:0000256" key="3">
    <source>
        <dbReference type="ARBA" id="ARBA00022827"/>
    </source>
</evidence>
<keyword evidence="6" id="KW-1015">Disulfide bond</keyword>
<dbReference type="EC" id="1.16.1.1" evidence="14"/>
<dbReference type="InterPro" id="IPR004099">
    <property type="entry name" value="Pyr_nucl-diS_OxRdtase_dimer"/>
</dbReference>
<dbReference type="Gene3D" id="3.30.390.30">
    <property type="match status" value="1"/>
</dbReference>
<evidence type="ECO:0000256" key="7">
    <source>
        <dbReference type="ARBA" id="ARBA00023284"/>
    </source>
</evidence>
<feature type="domain" description="FAD/NAD(P)-binding" evidence="13">
    <location>
        <begin position="9"/>
        <end position="317"/>
    </location>
</feature>
<dbReference type="SUPFAM" id="SSF55424">
    <property type="entry name" value="FAD/NAD-linked reductases, dimerisation (C-terminal) domain"/>
    <property type="match status" value="1"/>
</dbReference>
<keyword evidence="5 11" id="KW-0560">Oxidoreductase</keyword>
<dbReference type="PIRSF" id="PIRSF000350">
    <property type="entry name" value="Mercury_reductase_MerA"/>
    <property type="match status" value="1"/>
</dbReference>
<sequence length="458" mass="48387">MQTETMHADVAVIGWGKAGKTIAAKLAAGGTRVVIVEQSDAMVGGTCINIGCVPTKTLLHDAGGRRADDDPQSFFDAAQQRRDSLIAKLNGVNRTMVEQHEQAVVVMGRARFSGERTIEVTAGDDLLTVTADRFVIGTGAVSRQADVPGLDPRSPRVLDSTTAQGVHPLPDHLAIVGAGPIGLEFATMFALFGSRVTLIDRGARLLPEHDEQLSAEVEQRLREQGVEVLHDTMVVEGSEEDDGVRLETDTGSAVTADAVLFAIGRTPATSGLGLEAAGVETDERGAIAVDDLLRTSVEGVWAVGDVNGGPQFTYVSYDDHRIVLPQLLGREPEHTRADRTAVPTTTFMHPPLGIVGLTADAAREAGHAVRVATKPVAKIAAMPRPKAVANTAGRITLVVDADTDLVLGAQLWTIDAQELVNLVALAMRGGVSASKLRDGIWTHPSTTEALNEVLAELD</sequence>
<dbReference type="Pfam" id="PF07992">
    <property type="entry name" value="Pyr_redox_2"/>
    <property type="match status" value="1"/>
</dbReference>
<evidence type="ECO:0000256" key="9">
    <source>
        <dbReference type="PIRSR" id="PIRSR000350-3"/>
    </source>
</evidence>
<accession>A0A1R4GJ71</accession>
<evidence type="ECO:0000313" key="15">
    <source>
        <dbReference type="Proteomes" id="UP000195787"/>
    </source>
</evidence>
<dbReference type="PRINTS" id="PR00411">
    <property type="entry name" value="PNDRDTASEI"/>
</dbReference>
<dbReference type="AlphaFoldDB" id="A0A1R4GJ71"/>
<protein>
    <submittedName>
        <fullName evidence="14">Putative Dihydrolipoamide dehydrogenase Mercuric ion reductase PF00070 family, FAD-dependent NAD(P)-disulphide oxidoreductase</fullName>
        <ecNumber evidence="14">1.16.1.1</ecNumber>
        <ecNumber evidence="14">1.8.1.4</ecNumber>
    </submittedName>
</protein>
<evidence type="ECO:0000256" key="8">
    <source>
        <dbReference type="PIRSR" id="PIRSR000350-2"/>
    </source>
</evidence>
<evidence type="ECO:0000256" key="11">
    <source>
        <dbReference type="RuleBase" id="RU003691"/>
    </source>
</evidence>
<feature type="domain" description="Pyridine nucleotide-disulphide oxidoreductase dimerisation" evidence="12">
    <location>
        <begin position="342"/>
        <end position="452"/>
    </location>
</feature>
<dbReference type="GeneID" id="303174024"/>
<keyword evidence="9" id="KW-0520">NAD</keyword>
<evidence type="ECO:0000259" key="12">
    <source>
        <dbReference type="Pfam" id="PF02852"/>
    </source>
</evidence>
<dbReference type="GO" id="GO:0016152">
    <property type="term" value="F:mercury (II) reductase (NADP+) activity"/>
    <property type="evidence" value="ECO:0007669"/>
    <property type="project" value="UniProtKB-EC"/>
</dbReference>
<evidence type="ECO:0000256" key="1">
    <source>
        <dbReference type="ARBA" id="ARBA00007532"/>
    </source>
</evidence>
<dbReference type="PRINTS" id="PR00368">
    <property type="entry name" value="FADPNR"/>
</dbReference>
<dbReference type="InterPro" id="IPR001100">
    <property type="entry name" value="Pyr_nuc-diS_OxRdtase"/>
</dbReference>
<dbReference type="EC" id="1.8.1.4" evidence="14"/>
<name>A0A1R4GJ71_9MICO</name>
<evidence type="ECO:0000259" key="13">
    <source>
        <dbReference type="Pfam" id="PF07992"/>
    </source>
</evidence>
<reference evidence="14 15" key="1">
    <citation type="submission" date="2017-02" db="EMBL/GenBank/DDBJ databases">
        <authorList>
            <person name="Peterson S.W."/>
        </authorList>
    </citation>
    <scope>NUCLEOTIDE SEQUENCE [LARGE SCALE GENOMIC DNA]</scope>
    <source>
        <strain evidence="14 15">LMG 22410</strain>
    </source>
</reference>
<evidence type="ECO:0000313" key="14">
    <source>
        <dbReference type="EMBL" id="SJM68271.1"/>
    </source>
</evidence>
<dbReference type="GO" id="GO:0004148">
    <property type="term" value="F:dihydrolipoyl dehydrogenase (NADH) activity"/>
    <property type="evidence" value="ECO:0007669"/>
    <property type="project" value="UniProtKB-EC"/>
</dbReference>
<evidence type="ECO:0000256" key="4">
    <source>
        <dbReference type="ARBA" id="ARBA00022857"/>
    </source>
</evidence>
<proteinExistence type="inferred from homology"/>
<evidence type="ECO:0000256" key="2">
    <source>
        <dbReference type="ARBA" id="ARBA00022630"/>
    </source>
</evidence>
<dbReference type="PROSITE" id="PS00076">
    <property type="entry name" value="PYRIDINE_REDOX_1"/>
    <property type="match status" value="1"/>
</dbReference>
<dbReference type="GO" id="GO:0003955">
    <property type="term" value="F:NAD(P)H dehydrogenase (quinone) activity"/>
    <property type="evidence" value="ECO:0007669"/>
    <property type="project" value="TreeGrafter"/>
</dbReference>
<feature type="binding site" evidence="9">
    <location>
        <position position="56"/>
    </location>
    <ligand>
        <name>FAD</name>
        <dbReference type="ChEBI" id="CHEBI:57692"/>
    </ligand>
</feature>
<dbReference type="Pfam" id="PF02852">
    <property type="entry name" value="Pyr_redox_dim"/>
    <property type="match status" value="1"/>
</dbReference>
<dbReference type="EMBL" id="FUHU01000045">
    <property type="protein sequence ID" value="SJM68271.1"/>
    <property type="molecule type" value="Genomic_DNA"/>
</dbReference>
<evidence type="ECO:0000256" key="6">
    <source>
        <dbReference type="ARBA" id="ARBA00023157"/>
    </source>
</evidence>